<dbReference type="AlphaFoldDB" id="A0A0C9YCU2"/>
<sequence>MLFNLKTHHYSTSRGILTYPICGSGRPPKVLLNPSAILGRASGERAFRSPYQSCY</sequence>
<keyword evidence="2" id="KW-1185">Reference proteome</keyword>
<dbReference type="EMBL" id="KN838556">
    <property type="protein sequence ID" value="KIK05973.1"/>
    <property type="molecule type" value="Genomic_DNA"/>
</dbReference>
<proteinExistence type="predicted"/>
<evidence type="ECO:0000313" key="2">
    <source>
        <dbReference type="Proteomes" id="UP000054477"/>
    </source>
</evidence>
<accession>A0A0C9YCU2</accession>
<name>A0A0C9YCU2_9AGAR</name>
<reference evidence="1 2" key="1">
    <citation type="submission" date="2014-04" db="EMBL/GenBank/DDBJ databases">
        <authorList>
            <consortium name="DOE Joint Genome Institute"/>
            <person name="Kuo A."/>
            <person name="Kohler A."/>
            <person name="Nagy L.G."/>
            <person name="Floudas D."/>
            <person name="Copeland A."/>
            <person name="Barry K.W."/>
            <person name="Cichocki N."/>
            <person name="Veneault-Fourrey C."/>
            <person name="LaButti K."/>
            <person name="Lindquist E.A."/>
            <person name="Lipzen A."/>
            <person name="Lundell T."/>
            <person name="Morin E."/>
            <person name="Murat C."/>
            <person name="Sun H."/>
            <person name="Tunlid A."/>
            <person name="Henrissat B."/>
            <person name="Grigoriev I.V."/>
            <person name="Hibbett D.S."/>
            <person name="Martin F."/>
            <person name="Nordberg H.P."/>
            <person name="Cantor M.N."/>
            <person name="Hua S.X."/>
        </authorList>
    </citation>
    <scope>NUCLEOTIDE SEQUENCE [LARGE SCALE GENOMIC DNA]</scope>
    <source>
        <strain evidence="1 2">LaAM-08-1</strain>
    </source>
</reference>
<protein>
    <submittedName>
        <fullName evidence="1">Uncharacterized protein</fullName>
    </submittedName>
</protein>
<organism evidence="1 2">
    <name type="scientific">Laccaria amethystina LaAM-08-1</name>
    <dbReference type="NCBI Taxonomy" id="1095629"/>
    <lineage>
        <taxon>Eukaryota</taxon>
        <taxon>Fungi</taxon>
        <taxon>Dikarya</taxon>
        <taxon>Basidiomycota</taxon>
        <taxon>Agaricomycotina</taxon>
        <taxon>Agaricomycetes</taxon>
        <taxon>Agaricomycetidae</taxon>
        <taxon>Agaricales</taxon>
        <taxon>Agaricineae</taxon>
        <taxon>Hydnangiaceae</taxon>
        <taxon>Laccaria</taxon>
    </lineage>
</organism>
<evidence type="ECO:0000313" key="1">
    <source>
        <dbReference type="EMBL" id="KIK05973.1"/>
    </source>
</evidence>
<dbReference type="HOGENOM" id="CLU_3032695_0_0_1"/>
<dbReference type="Proteomes" id="UP000054477">
    <property type="component" value="Unassembled WGS sequence"/>
</dbReference>
<gene>
    <name evidence="1" type="ORF">K443DRAFT_674778</name>
</gene>
<reference evidence="2" key="2">
    <citation type="submission" date="2015-01" db="EMBL/GenBank/DDBJ databases">
        <title>Evolutionary Origins and Diversification of the Mycorrhizal Mutualists.</title>
        <authorList>
            <consortium name="DOE Joint Genome Institute"/>
            <consortium name="Mycorrhizal Genomics Consortium"/>
            <person name="Kohler A."/>
            <person name="Kuo A."/>
            <person name="Nagy L.G."/>
            <person name="Floudas D."/>
            <person name="Copeland A."/>
            <person name="Barry K.W."/>
            <person name="Cichocki N."/>
            <person name="Veneault-Fourrey C."/>
            <person name="LaButti K."/>
            <person name="Lindquist E.A."/>
            <person name="Lipzen A."/>
            <person name="Lundell T."/>
            <person name="Morin E."/>
            <person name="Murat C."/>
            <person name="Riley R."/>
            <person name="Ohm R."/>
            <person name="Sun H."/>
            <person name="Tunlid A."/>
            <person name="Henrissat B."/>
            <person name="Grigoriev I.V."/>
            <person name="Hibbett D.S."/>
            <person name="Martin F."/>
        </authorList>
    </citation>
    <scope>NUCLEOTIDE SEQUENCE [LARGE SCALE GENOMIC DNA]</scope>
    <source>
        <strain evidence="2">LaAM-08-1</strain>
    </source>
</reference>